<protein>
    <submittedName>
        <fullName evidence="1">Uncharacterized protein</fullName>
    </submittedName>
</protein>
<reference evidence="1" key="1">
    <citation type="submission" date="2023-02" db="EMBL/GenBank/DDBJ databases">
        <title>Complete genome sequence of Lactobacillus ruminis CACC888 isolated from Pig feces.</title>
        <authorList>
            <person name="Park S."/>
            <person name="Park M.A."/>
            <person name="Kim D.-H."/>
            <person name="Kim Y."/>
        </authorList>
    </citation>
    <scope>NUCLEOTIDE SEQUENCE</scope>
    <source>
        <strain evidence="1">CACC888</strain>
    </source>
</reference>
<accession>A0AAQ2XQM3</accession>
<dbReference type="Proteomes" id="UP001222683">
    <property type="component" value="Chromosome"/>
</dbReference>
<dbReference type="RefSeq" id="WP_273745368.1">
    <property type="nucleotide sequence ID" value="NZ_CP117687.1"/>
</dbReference>
<evidence type="ECO:0000313" key="1">
    <source>
        <dbReference type="EMBL" id="WDC82651.1"/>
    </source>
</evidence>
<dbReference type="AlphaFoldDB" id="A0AAQ2XQM3"/>
<organism evidence="1 2">
    <name type="scientific">Ligilactobacillus ruminis</name>
    <dbReference type="NCBI Taxonomy" id="1623"/>
    <lineage>
        <taxon>Bacteria</taxon>
        <taxon>Bacillati</taxon>
        <taxon>Bacillota</taxon>
        <taxon>Bacilli</taxon>
        <taxon>Lactobacillales</taxon>
        <taxon>Lactobacillaceae</taxon>
        <taxon>Ligilactobacillus</taxon>
    </lineage>
</organism>
<gene>
    <name evidence="1" type="ORF">PSR59_03225</name>
</gene>
<evidence type="ECO:0000313" key="2">
    <source>
        <dbReference type="Proteomes" id="UP001222683"/>
    </source>
</evidence>
<dbReference type="EMBL" id="CP117692">
    <property type="protein sequence ID" value="WDC82651.1"/>
    <property type="molecule type" value="Genomic_DNA"/>
</dbReference>
<sequence length="88" mass="9958">MKKFPFAKNKKQSPCLISSKDFKKYRKLLLTGVVVMQLDKLIVASAKAYAIIKKANHDCKSNKETGNFPGLFFIKCSAANHQIRSAYF</sequence>
<proteinExistence type="predicted"/>
<name>A0AAQ2XQM3_9LACO</name>